<feature type="domain" description="EF-hand" evidence="8">
    <location>
        <begin position="70"/>
        <end position="105"/>
    </location>
</feature>
<keyword evidence="3" id="KW-0677">Repeat</keyword>
<dbReference type="Gene3D" id="1.10.238.10">
    <property type="entry name" value="EF-hand"/>
    <property type="match status" value="1"/>
</dbReference>
<keyword evidence="10" id="KW-1185">Reference proteome</keyword>
<dbReference type="OrthoDB" id="5859791at2759"/>
<dbReference type="GO" id="GO:0005758">
    <property type="term" value="C:mitochondrial intermembrane space"/>
    <property type="evidence" value="ECO:0007669"/>
    <property type="project" value="UniProtKB-SubCell"/>
</dbReference>
<organism evidence="9 10">
    <name type="scientific">Nezara viridula</name>
    <name type="common">Southern green stink bug</name>
    <name type="synonym">Cimex viridulus</name>
    <dbReference type="NCBI Taxonomy" id="85310"/>
    <lineage>
        <taxon>Eukaryota</taxon>
        <taxon>Metazoa</taxon>
        <taxon>Ecdysozoa</taxon>
        <taxon>Arthropoda</taxon>
        <taxon>Hexapoda</taxon>
        <taxon>Insecta</taxon>
        <taxon>Pterygota</taxon>
        <taxon>Neoptera</taxon>
        <taxon>Paraneoptera</taxon>
        <taxon>Hemiptera</taxon>
        <taxon>Heteroptera</taxon>
        <taxon>Panheteroptera</taxon>
        <taxon>Pentatomomorpha</taxon>
        <taxon>Pentatomoidea</taxon>
        <taxon>Pentatomidae</taxon>
        <taxon>Pentatominae</taxon>
        <taxon>Nezara</taxon>
    </lineage>
</organism>
<keyword evidence="6" id="KW-0496">Mitochondrion</keyword>
<proteinExistence type="predicted"/>
<evidence type="ECO:0000256" key="4">
    <source>
        <dbReference type="ARBA" id="ARBA00022792"/>
    </source>
</evidence>
<evidence type="ECO:0000313" key="9">
    <source>
        <dbReference type="EMBL" id="CAH1388737.1"/>
    </source>
</evidence>
<keyword evidence="4" id="KW-0999">Mitochondrion inner membrane</keyword>
<evidence type="ECO:0000256" key="5">
    <source>
        <dbReference type="ARBA" id="ARBA00022946"/>
    </source>
</evidence>
<dbReference type="InterPro" id="IPR002048">
    <property type="entry name" value="EF_hand_dom"/>
</dbReference>
<evidence type="ECO:0000256" key="3">
    <source>
        <dbReference type="ARBA" id="ARBA00022737"/>
    </source>
</evidence>
<dbReference type="Proteomes" id="UP001152798">
    <property type="component" value="Chromosome 1"/>
</dbReference>
<dbReference type="GO" id="GO:0005509">
    <property type="term" value="F:calcium ion binding"/>
    <property type="evidence" value="ECO:0007669"/>
    <property type="project" value="InterPro"/>
</dbReference>
<evidence type="ECO:0000256" key="6">
    <source>
        <dbReference type="ARBA" id="ARBA00023128"/>
    </source>
</evidence>
<dbReference type="PANTHER" id="PTHR12294">
    <property type="entry name" value="EF HAND DOMAIN FAMILY A1,A2-RELATED"/>
    <property type="match status" value="1"/>
</dbReference>
<evidence type="ECO:0000256" key="2">
    <source>
        <dbReference type="ARBA" id="ARBA00004569"/>
    </source>
</evidence>
<dbReference type="InterPro" id="IPR039800">
    <property type="entry name" value="MICU1/2/3"/>
</dbReference>
<dbReference type="SUPFAM" id="SSF47473">
    <property type="entry name" value="EF-hand"/>
    <property type="match status" value="2"/>
</dbReference>
<evidence type="ECO:0000313" key="10">
    <source>
        <dbReference type="Proteomes" id="UP001152798"/>
    </source>
</evidence>
<evidence type="ECO:0000256" key="7">
    <source>
        <dbReference type="ARBA" id="ARBA00023136"/>
    </source>
</evidence>
<dbReference type="InterPro" id="IPR011992">
    <property type="entry name" value="EF-hand-dom_pair"/>
</dbReference>
<dbReference type="EMBL" id="OV725077">
    <property type="protein sequence ID" value="CAH1388737.1"/>
    <property type="molecule type" value="Genomic_DNA"/>
</dbReference>
<keyword evidence="5" id="KW-0809">Transit peptide</keyword>
<dbReference type="GO" id="GO:1990246">
    <property type="term" value="C:uniplex complex"/>
    <property type="evidence" value="ECO:0007669"/>
    <property type="project" value="TreeGrafter"/>
</dbReference>
<sequence length="373" mass="42867">MTPKDFLESFIHEEPIPVRERRDLPIKELEGIRKSTPPLTSGSSHLFRNLQDKGIISYTEYLFLISILTKPLSGFRIAFNMFDTDGNERVDKNEFLVLQRIFGKRRIDDEEEKLFMEKIFSHAWKDKRGLGVAGNMLQVEGSATADYIDDEQGLQRRHNVDTTLAVHFFGLKGNQDLKYEGFRKFMDDLQTEVLEIEFQEYAKGKNTISELDFAKILLRYTHLSAEVHEQYLERLLTRVKDSMKGITFEEFKVFCQFLNNLEDFTIAMRMYTLADHPISKADIDKINTASMGDLKSNTYGYLNLAWSICSLLVCALYNPYQSCKYCRSGKPPGHVMLPFSFGVALLSQHVISLSLAKFPFLPCLVVQVSVTSN</sequence>
<gene>
    <name evidence="9" type="ORF">NEZAVI_LOCUS297</name>
</gene>
<evidence type="ECO:0000259" key="8">
    <source>
        <dbReference type="PROSITE" id="PS50222"/>
    </source>
</evidence>
<protein>
    <recommendedName>
        <fullName evidence="8">EF-hand domain-containing protein</fullName>
    </recommendedName>
</protein>
<evidence type="ECO:0000256" key="1">
    <source>
        <dbReference type="ARBA" id="ARBA00004273"/>
    </source>
</evidence>
<keyword evidence="7" id="KW-0472">Membrane</keyword>
<reference evidence="9" key="1">
    <citation type="submission" date="2022-01" db="EMBL/GenBank/DDBJ databases">
        <authorList>
            <person name="King R."/>
        </authorList>
    </citation>
    <scope>NUCLEOTIDE SEQUENCE</scope>
</reference>
<name>A0A9P0E5K8_NEZVI</name>
<comment type="subcellular location">
    <subcellularLocation>
        <location evidence="1">Mitochondrion inner membrane</location>
    </subcellularLocation>
    <subcellularLocation>
        <location evidence="2">Mitochondrion intermembrane space</location>
    </subcellularLocation>
</comment>
<dbReference type="PANTHER" id="PTHR12294:SF13">
    <property type="entry name" value="MITOCHONDRIAL CALCIUM UPTAKE 3, ISOFORM D"/>
    <property type="match status" value="1"/>
</dbReference>
<dbReference type="PROSITE" id="PS50222">
    <property type="entry name" value="EF_HAND_2"/>
    <property type="match status" value="1"/>
</dbReference>
<dbReference type="GO" id="GO:0036444">
    <property type="term" value="P:calcium import into the mitochondrion"/>
    <property type="evidence" value="ECO:0007669"/>
    <property type="project" value="TreeGrafter"/>
</dbReference>
<accession>A0A9P0E5K8</accession>
<dbReference type="GO" id="GO:0051560">
    <property type="term" value="P:mitochondrial calcium ion homeostasis"/>
    <property type="evidence" value="ECO:0007669"/>
    <property type="project" value="TreeGrafter"/>
</dbReference>
<dbReference type="AlphaFoldDB" id="A0A9P0E5K8"/>